<feature type="compositionally biased region" description="Low complexity" evidence="1">
    <location>
        <begin position="303"/>
        <end position="314"/>
    </location>
</feature>
<feature type="compositionally biased region" description="Low complexity" evidence="1">
    <location>
        <begin position="211"/>
        <end position="232"/>
    </location>
</feature>
<feature type="region of interest" description="Disordered" evidence="1">
    <location>
        <begin position="1"/>
        <end position="170"/>
    </location>
</feature>
<feature type="region of interest" description="Disordered" evidence="1">
    <location>
        <begin position="561"/>
        <end position="644"/>
    </location>
</feature>
<protein>
    <recommendedName>
        <fullName evidence="4">Proteophosphoglycan ppg4</fullName>
    </recommendedName>
</protein>
<sequence>MPHASSSPPPAVNSWPSSTGGQPDSMLPSQRGDPYLEPTQFDSESLSAFDLRERVPSYDLQRPASYRDDDFLYQGPSLGDSTGRRTFSRGGPRRSSSFGTLTSPLPFGVNSPSSSLPYDDSLLARSRPGSASATSDMPAGSSKPPNTLLPPAGYDDFGSRRTSQEDLWSSRTRWMTEQGMYRDPLDDDALAVEELSPSYFMQSSGGSNPFSPTMSSLRRSSSTYSMSSSHRSAQAGPYARPTTPTSRGESSARRRSITSDQESASPSKRSSPRKVAQVTTVLDPSGSPTKSIRRIAKLNLDASPSKPESSSSPRKSPRKNSRGAVATGNVPIRPAPDTTLSESSVREVEQILGEIGPVLEPAPLGGGESANEAPRRVSFASSAVRQARVPSVLLPPAPIDVSMSRVALEQEFVDDPDALERIDLPPHHAPFGRTWRSSIDLPTPPKQFPESPYASDDYYRPQTQTYPPAHYPVREGNPAVSSFVLPANPHARSQPAFSHEYATYATGLAVPASPFPPQDWSDGRRRSSASSYEYVPASVRRYPVPATSMWSTGMPMHADYESGPPSYQDPRMYRLPAYGSSSASSSSPSPTSDSRPATPPPISRITPIPITPKGGSPTKASAGSAKGSPGKKKRSPAKGKRQLGAMFVNYSAVDAKKLLNGVAPSGSTRKRREEEEARRRALVESRDAAAEHESHSA</sequence>
<feature type="compositionally biased region" description="Low complexity" evidence="1">
    <location>
        <begin position="111"/>
        <end position="123"/>
    </location>
</feature>
<evidence type="ECO:0000256" key="1">
    <source>
        <dbReference type="SAM" id="MobiDB-lite"/>
    </source>
</evidence>
<feature type="compositionally biased region" description="Low complexity" evidence="1">
    <location>
        <begin position="603"/>
        <end position="628"/>
    </location>
</feature>
<feature type="compositionally biased region" description="Polar residues" evidence="1">
    <location>
        <begin position="199"/>
        <end position="210"/>
    </location>
</feature>
<feature type="region of interest" description="Disordered" evidence="1">
    <location>
        <begin position="656"/>
        <end position="697"/>
    </location>
</feature>
<dbReference type="OrthoDB" id="2528337at2759"/>
<feature type="compositionally biased region" description="Low complexity" evidence="1">
    <location>
        <begin position="580"/>
        <end position="596"/>
    </location>
</feature>
<gene>
    <name evidence="2" type="ORF">BMF94_1287</name>
</gene>
<feature type="compositionally biased region" description="Basic and acidic residues" evidence="1">
    <location>
        <begin position="671"/>
        <end position="697"/>
    </location>
</feature>
<organism evidence="2 3">
    <name type="scientific">Rhodotorula taiwanensis</name>
    <dbReference type="NCBI Taxonomy" id="741276"/>
    <lineage>
        <taxon>Eukaryota</taxon>
        <taxon>Fungi</taxon>
        <taxon>Dikarya</taxon>
        <taxon>Basidiomycota</taxon>
        <taxon>Pucciniomycotina</taxon>
        <taxon>Microbotryomycetes</taxon>
        <taxon>Sporidiobolales</taxon>
        <taxon>Sporidiobolaceae</taxon>
        <taxon>Rhodotorula</taxon>
    </lineage>
</organism>
<feature type="region of interest" description="Disordered" evidence="1">
    <location>
        <begin position="512"/>
        <end position="533"/>
    </location>
</feature>
<accession>A0A2S5BFW7</accession>
<feature type="compositionally biased region" description="Polar residues" evidence="1">
    <location>
        <begin position="277"/>
        <end position="290"/>
    </location>
</feature>
<reference evidence="2 3" key="1">
    <citation type="journal article" date="2018" name="Front. Microbiol.">
        <title>Prospects for Fungal Bioremediation of Acidic Radioactive Waste Sites: Characterization and Genome Sequence of Rhodotorula taiwanensis MD1149.</title>
        <authorList>
            <person name="Tkavc R."/>
            <person name="Matrosova V.Y."/>
            <person name="Grichenko O.E."/>
            <person name="Gostincar C."/>
            <person name="Volpe R.P."/>
            <person name="Klimenkova P."/>
            <person name="Gaidamakova E.K."/>
            <person name="Zhou C.E."/>
            <person name="Stewart B.J."/>
            <person name="Lyman M.G."/>
            <person name="Malfatti S.A."/>
            <person name="Rubinfeld B."/>
            <person name="Courtot M."/>
            <person name="Singh J."/>
            <person name="Dalgard C.L."/>
            <person name="Hamilton T."/>
            <person name="Frey K.G."/>
            <person name="Gunde-Cimerman N."/>
            <person name="Dugan L."/>
            <person name="Daly M.J."/>
        </authorList>
    </citation>
    <scope>NUCLEOTIDE SEQUENCE [LARGE SCALE GENOMIC DNA]</scope>
    <source>
        <strain evidence="2 3">MD1149</strain>
    </source>
</reference>
<feature type="compositionally biased region" description="Low complexity" evidence="1">
    <location>
        <begin position="263"/>
        <end position="276"/>
    </location>
</feature>
<feature type="compositionally biased region" description="Low complexity" evidence="1">
    <location>
        <begin position="79"/>
        <end position="100"/>
    </location>
</feature>
<feature type="region of interest" description="Disordered" evidence="1">
    <location>
        <begin position="199"/>
        <end position="382"/>
    </location>
</feature>
<proteinExistence type="predicted"/>
<evidence type="ECO:0000313" key="2">
    <source>
        <dbReference type="EMBL" id="POY75664.1"/>
    </source>
</evidence>
<feature type="region of interest" description="Disordered" evidence="1">
    <location>
        <begin position="435"/>
        <end position="458"/>
    </location>
</feature>
<name>A0A2S5BFW7_9BASI</name>
<dbReference type="STRING" id="741276.A0A2S5BFW7"/>
<comment type="caution">
    <text evidence="2">The sequence shown here is derived from an EMBL/GenBank/DDBJ whole genome shotgun (WGS) entry which is preliminary data.</text>
</comment>
<feature type="compositionally biased region" description="Basic residues" evidence="1">
    <location>
        <begin position="629"/>
        <end position="641"/>
    </location>
</feature>
<dbReference type="Proteomes" id="UP000237144">
    <property type="component" value="Unassembled WGS sequence"/>
</dbReference>
<evidence type="ECO:0000313" key="3">
    <source>
        <dbReference type="Proteomes" id="UP000237144"/>
    </source>
</evidence>
<evidence type="ECO:0008006" key="4">
    <source>
        <dbReference type="Google" id="ProtNLM"/>
    </source>
</evidence>
<dbReference type="AlphaFoldDB" id="A0A2S5BFW7"/>
<keyword evidence="3" id="KW-1185">Reference proteome</keyword>
<dbReference type="EMBL" id="PJQD01000013">
    <property type="protein sequence ID" value="POY75664.1"/>
    <property type="molecule type" value="Genomic_DNA"/>
</dbReference>